<keyword evidence="1" id="KW-0704">Schiff base</keyword>
<evidence type="ECO:0000256" key="1">
    <source>
        <dbReference type="ARBA" id="ARBA00023270"/>
    </source>
</evidence>
<comment type="caution">
    <text evidence="4">The sequence shown here is derived from an EMBL/GenBank/DDBJ whole genome shotgun (WGS) entry which is preliminary data.</text>
</comment>
<reference evidence="4 5" key="2">
    <citation type="journal article" date="2016" name="Front. Microbiol.">
        <title>Genome and transcriptome sequences reveal the specific parasitism of the nematophagous Purpureocillium lilacinum 36-1.</title>
        <authorList>
            <person name="Xie J."/>
            <person name="Li S."/>
            <person name="Mo C."/>
            <person name="Xiao X."/>
            <person name="Peng D."/>
            <person name="Wang G."/>
            <person name="Xiao Y."/>
        </authorList>
    </citation>
    <scope>NUCLEOTIDE SEQUENCE [LARGE SCALE GENOMIC DNA]</scope>
    <source>
        <strain evidence="4 5">36-1</strain>
    </source>
</reference>
<reference evidence="3" key="3">
    <citation type="submission" date="2023-11" db="EMBL/GenBank/DDBJ databases">
        <authorList>
            <person name="Beijen E."/>
            <person name="Ohm R.A."/>
        </authorList>
    </citation>
    <scope>NUCLEOTIDE SEQUENCE</scope>
    <source>
        <strain evidence="3">CBS 150709</strain>
    </source>
</reference>
<dbReference type="InterPro" id="IPR013785">
    <property type="entry name" value="Aldolase_TIM"/>
</dbReference>
<dbReference type="AlphaFoldDB" id="A0A2U3DSU7"/>
<comment type="pathway">
    <text evidence="2">Carbohydrate degradation; pentose phosphate pathway; D-glyceraldehyde 3-phosphate and beta-D-fructose 6-phosphate from D-ribose 5-phosphate and D-xylulose 5-phosphate (non-oxidative stage): step 2/3.</text>
</comment>
<dbReference type="Gene3D" id="2.120.10.30">
    <property type="entry name" value="TolB, C-terminal domain"/>
    <property type="match status" value="1"/>
</dbReference>
<sequence>MSIKALPVIALAAFGMFVHDRSRIFSFFLNNSPEKMPTINTFRSHSVKFADRIRSCEDFLLIEDRGVAIAACDPGRERWNTVMGVNVPGPVSSAELYIYDYKDASLPDAAALKRVSLVDFPGKDDFHTLGFAFDEATSTLYMSSHAKAGPRIEVFTLDIDALTATHRATVQHPLLNGPNALALLGPDELLVTNDHRFPARDYKLLSKAETFLGPPTGTVVHLKLTPNGQHAVHDARVLARVPFANGVELLNHSTVAVASTSRGAVYLFDLAEDEKKTKKHGEQRLRMKYRTQIRTPFLPDNLSRASDGRLLIAGHPHPPSLQRFTQTRHVCNGDATELKRADEETRRYCETGTAPSWVAEWSDEEGLRSLYAGVEYPTSATAARDVKRGVGIVGGLDAVTDEWMDQTDHAKKATLRVEWWSRLEMGRRPPRGSVHVRGTIHVAPALGVGGPSWGDGDPPQSGKGYHTMPSLLELLRSASQVDCDTLDSQVAKELGPFVDCTSNQAIAYFELSQPVSGGELLHHAALIKEAVADAEGRLRHMQDGLTLEEFAVEVLMVKLQLLIAPNVTGYVHVQTNPKLSFSTAGTINNAKRMFPCHPRRIVAIFKALNQDLSSSRICIKIPATWEGLQACRALEAEGIATLATTMFCMEQAALAADAGCMYIAPYINELKVHFETGYVDENKAFDFCREAQAYYVAHAHRTRVLAASLTSVDEVMRLAGVQHVTVAPGLLHELAAREASSQDGEQLGAYFAEGPANRSWESADYERLVKDESAWRLAFARSGFGASEGKIVQAINYFADFQEKLEELVGQHR</sequence>
<dbReference type="InterPro" id="IPR001585">
    <property type="entry name" value="TAL/FSA"/>
</dbReference>
<organism evidence="4 5">
    <name type="scientific">Purpureocillium lilacinum</name>
    <name type="common">Paecilomyces lilacinus</name>
    <dbReference type="NCBI Taxonomy" id="33203"/>
    <lineage>
        <taxon>Eukaryota</taxon>
        <taxon>Fungi</taxon>
        <taxon>Dikarya</taxon>
        <taxon>Ascomycota</taxon>
        <taxon>Pezizomycotina</taxon>
        <taxon>Sordariomycetes</taxon>
        <taxon>Hypocreomycetidae</taxon>
        <taxon>Hypocreales</taxon>
        <taxon>Ophiocordycipitaceae</taxon>
        <taxon>Purpureocillium</taxon>
    </lineage>
</organism>
<dbReference type="SUPFAM" id="SSF63829">
    <property type="entry name" value="Calcium-dependent phosphotriesterase"/>
    <property type="match status" value="1"/>
</dbReference>
<dbReference type="EMBL" id="JAWRVI010000044">
    <property type="protein sequence ID" value="KAK4086040.1"/>
    <property type="molecule type" value="Genomic_DNA"/>
</dbReference>
<dbReference type="GO" id="GO:0004801">
    <property type="term" value="F:transaldolase activity"/>
    <property type="evidence" value="ECO:0007669"/>
    <property type="project" value="UniProtKB-EC"/>
</dbReference>
<dbReference type="EMBL" id="LCWV01000035">
    <property type="protein sequence ID" value="PWI65316.1"/>
    <property type="molecule type" value="Genomic_DNA"/>
</dbReference>
<dbReference type="Gene3D" id="3.20.20.70">
    <property type="entry name" value="Aldolase class I"/>
    <property type="match status" value="1"/>
</dbReference>
<dbReference type="PANTHER" id="PTHR10683">
    <property type="entry name" value="TRANSALDOLASE"/>
    <property type="match status" value="1"/>
</dbReference>
<reference evidence="4" key="1">
    <citation type="submission" date="2015-05" db="EMBL/GenBank/DDBJ databases">
        <authorList>
            <person name="Wang D.B."/>
            <person name="Wang M."/>
        </authorList>
    </citation>
    <scope>NUCLEOTIDE SEQUENCE</scope>
    <source>
        <strain evidence="4">36-1</strain>
    </source>
</reference>
<evidence type="ECO:0000313" key="4">
    <source>
        <dbReference type="EMBL" id="PWI65316.1"/>
    </source>
</evidence>
<dbReference type="Proteomes" id="UP001287286">
    <property type="component" value="Unassembled WGS sequence"/>
</dbReference>
<dbReference type="EC" id="2.2.1.2" evidence="2"/>
<dbReference type="Pfam" id="PF00923">
    <property type="entry name" value="TAL_FSA"/>
    <property type="match status" value="1"/>
</dbReference>
<dbReference type="PANTHER" id="PTHR10683:SF34">
    <property type="entry name" value="TRANSALDOLASE"/>
    <property type="match status" value="1"/>
</dbReference>
<evidence type="ECO:0000256" key="2">
    <source>
        <dbReference type="RuleBase" id="RU000501"/>
    </source>
</evidence>
<evidence type="ECO:0000313" key="6">
    <source>
        <dbReference type="Proteomes" id="UP001287286"/>
    </source>
</evidence>
<dbReference type="GO" id="GO:0005975">
    <property type="term" value="P:carbohydrate metabolic process"/>
    <property type="evidence" value="ECO:0007669"/>
    <property type="project" value="InterPro"/>
</dbReference>
<evidence type="ECO:0000313" key="5">
    <source>
        <dbReference type="Proteomes" id="UP000245956"/>
    </source>
</evidence>
<keyword evidence="6" id="KW-1185">Reference proteome</keyword>
<dbReference type="UniPathway" id="UPA00115">
    <property type="reaction ID" value="UER00414"/>
</dbReference>
<evidence type="ECO:0000313" key="3">
    <source>
        <dbReference type="EMBL" id="KAK4086040.1"/>
    </source>
</evidence>
<reference evidence="3 6" key="4">
    <citation type="journal article" date="2024" name="Microbiol. Resour. Announc.">
        <title>Genome annotations for the ascomycete fungi Trichoderma harzianum, Trichoderma aggressivum, and Purpureocillium lilacinum.</title>
        <authorList>
            <person name="Beijen E.P.W."/>
            <person name="Ohm R.A."/>
        </authorList>
    </citation>
    <scope>NUCLEOTIDE SEQUENCE [LARGE SCALE GENOMIC DNA]</scope>
    <source>
        <strain evidence="3 6">CBS 150709</strain>
    </source>
</reference>
<keyword evidence="2" id="KW-0808">Transferase</keyword>
<accession>A0A2U3DSU7</accession>
<dbReference type="InterPro" id="IPR011042">
    <property type="entry name" value="6-blade_b-propeller_TolB-like"/>
</dbReference>
<protein>
    <recommendedName>
        <fullName evidence="2">Transaldolase</fullName>
        <ecNumber evidence="2">2.2.1.2</ecNumber>
    </recommendedName>
</protein>
<comment type="catalytic activity">
    <reaction evidence="2">
        <text>D-sedoheptulose 7-phosphate + D-glyceraldehyde 3-phosphate = D-erythrose 4-phosphate + beta-D-fructose 6-phosphate</text>
        <dbReference type="Rhea" id="RHEA:17053"/>
        <dbReference type="ChEBI" id="CHEBI:16897"/>
        <dbReference type="ChEBI" id="CHEBI:57483"/>
        <dbReference type="ChEBI" id="CHEBI:57634"/>
        <dbReference type="ChEBI" id="CHEBI:59776"/>
        <dbReference type="EC" id="2.2.1.2"/>
    </reaction>
</comment>
<dbReference type="InterPro" id="IPR018225">
    <property type="entry name" value="Transaldolase_AS"/>
</dbReference>
<keyword evidence="2" id="KW-0570">Pentose shunt</keyword>
<gene>
    <name evidence="4" type="ORF">PCL_07239</name>
    <name evidence="3" type="ORF">Purlil1_9569</name>
</gene>
<dbReference type="SUPFAM" id="SSF51569">
    <property type="entry name" value="Aldolase"/>
    <property type="match status" value="1"/>
</dbReference>
<name>A0A2U3DSU7_PURLI</name>
<comment type="function">
    <text evidence="2">Catalyzes the rate-limiting step of the non-oxidative phase in the pentose phosphate pathway. Catalyzes the reversible conversion of sedheptulose-7-phosphate and D-glyceraldehyde 3-phosphate into erythrose-4-phosphate and beta-D-fructose 6-phosphate.</text>
</comment>
<proteinExistence type="predicted"/>
<dbReference type="Proteomes" id="UP000245956">
    <property type="component" value="Unassembled WGS sequence"/>
</dbReference>
<dbReference type="PROSITE" id="PS00958">
    <property type="entry name" value="TRANSALDOLASE_2"/>
    <property type="match status" value="1"/>
</dbReference>
<dbReference type="GO" id="GO:0009052">
    <property type="term" value="P:pentose-phosphate shunt, non-oxidative branch"/>
    <property type="evidence" value="ECO:0007669"/>
    <property type="project" value="TreeGrafter"/>
</dbReference>